<dbReference type="Proteomes" id="UP001281147">
    <property type="component" value="Unassembled WGS sequence"/>
</dbReference>
<dbReference type="EMBL" id="JAUTXU010000003">
    <property type="protein sequence ID" value="KAK3725245.1"/>
    <property type="molecule type" value="Genomic_DNA"/>
</dbReference>
<keyword evidence="2" id="KW-1185">Reference proteome</keyword>
<reference evidence="1" key="1">
    <citation type="submission" date="2023-07" db="EMBL/GenBank/DDBJ databases">
        <title>Black Yeasts Isolated from many extreme environments.</title>
        <authorList>
            <person name="Coleine C."/>
            <person name="Stajich J.E."/>
            <person name="Selbmann L."/>
        </authorList>
    </citation>
    <scope>NUCLEOTIDE SEQUENCE</scope>
    <source>
        <strain evidence="1">CCFEE 5714</strain>
    </source>
</reference>
<protein>
    <submittedName>
        <fullName evidence="1">Uncharacterized protein</fullName>
    </submittedName>
</protein>
<gene>
    <name evidence="1" type="ORF">LTR37_000756</name>
</gene>
<organism evidence="1 2">
    <name type="scientific">Vermiconidia calcicola</name>
    <dbReference type="NCBI Taxonomy" id="1690605"/>
    <lineage>
        <taxon>Eukaryota</taxon>
        <taxon>Fungi</taxon>
        <taxon>Dikarya</taxon>
        <taxon>Ascomycota</taxon>
        <taxon>Pezizomycotina</taxon>
        <taxon>Dothideomycetes</taxon>
        <taxon>Dothideomycetidae</taxon>
        <taxon>Mycosphaerellales</taxon>
        <taxon>Extremaceae</taxon>
        <taxon>Vermiconidia</taxon>
    </lineage>
</organism>
<evidence type="ECO:0000313" key="2">
    <source>
        <dbReference type="Proteomes" id="UP001281147"/>
    </source>
</evidence>
<evidence type="ECO:0000313" key="1">
    <source>
        <dbReference type="EMBL" id="KAK3725245.1"/>
    </source>
</evidence>
<sequence length="145" mass="15844">MAPASETGFQPTDVSTICSTIWPVWQTTYTHIDNATLWARIETNHNHQELTEVLNETPEVEQSFCINHLVTIFLFDSDMEAHMAHMHMVFHMLTANGMTGNPRATLIGAPDAAKAGLQIDKVGSLGLLLVVDLGMPPSSSDIPST</sequence>
<proteinExistence type="predicted"/>
<accession>A0ACC3NYH2</accession>
<comment type="caution">
    <text evidence="1">The sequence shown here is derived from an EMBL/GenBank/DDBJ whole genome shotgun (WGS) entry which is preliminary data.</text>
</comment>
<name>A0ACC3NYH2_9PEZI</name>